<feature type="compositionally biased region" description="Low complexity" evidence="1">
    <location>
        <begin position="100"/>
        <end position="112"/>
    </location>
</feature>
<dbReference type="EMBL" id="PQXK01000120">
    <property type="protein sequence ID" value="TGO36607.1"/>
    <property type="molecule type" value="Genomic_DNA"/>
</dbReference>
<evidence type="ECO:0000313" key="2">
    <source>
        <dbReference type="EMBL" id="TGO36607.1"/>
    </source>
</evidence>
<feature type="region of interest" description="Disordered" evidence="1">
    <location>
        <begin position="206"/>
        <end position="240"/>
    </location>
</feature>
<comment type="caution">
    <text evidence="2">The sequence shown here is derived from an EMBL/GenBank/DDBJ whole genome shotgun (WGS) entry which is preliminary data.</text>
</comment>
<feature type="region of interest" description="Disordered" evidence="1">
    <location>
        <begin position="254"/>
        <end position="282"/>
    </location>
</feature>
<proteinExistence type="predicted"/>
<feature type="region of interest" description="Disordered" evidence="1">
    <location>
        <begin position="72"/>
        <end position="187"/>
    </location>
</feature>
<reference evidence="2 3" key="1">
    <citation type="submission" date="2017-12" db="EMBL/GenBank/DDBJ databases">
        <title>Comparative genomics of Botrytis spp.</title>
        <authorList>
            <person name="Valero-Jimenez C.A."/>
            <person name="Tapia P."/>
            <person name="Veloso J."/>
            <person name="Silva-Moreno E."/>
            <person name="Staats M."/>
            <person name="Valdes J.H."/>
            <person name="Van Kan J.A.L."/>
        </authorList>
    </citation>
    <scope>NUCLEOTIDE SEQUENCE [LARGE SCALE GENOMIC DNA]</scope>
    <source>
        <strain evidence="2 3">Bh0001</strain>
    </source>
</reference>
<protein>
    <submittedName>
        <fullName evidence="2">Uncharacterized protein</fullName>
    </submittedName>
</protein>
<feature type="compositionally biased region" description="Polar residues" evidence="1">
    <location>
        <begin position="39"/>
        <end position="53"/>
    </location>
</feature>
<feature type="compositionally biased region" description="Low complexity" evidence="1">
    <location>
        <begin position="25"/>
        <end position="38"/>
    </location>
</feature>
<keyword evidence="3" id="KW-1185">Reference proteome</keyword>
<gene>
    <name evidence="2" type="ORF">BHYA_0120g00320</name>
</gene>
<name>A0A4Z1GSR2_9HELO</name>
<organism evidence="2 3">
    <name type="scientific">Botrytis hyacinthi</name>
    <dbReference type="NCBI Taxonomy" id="278943"/>
    <lineage>
        <taxon>Eukaryota</taxon>
        <taxon>Fungi</taxon>
        <taxon>Dikarya</taxon>
        <taxon>Ascomycota</taxon>
        <taxon>Pezizomycotina</taxon>
        <taxon>Leotiomycetes</taxon>
        <taxon>Helotiales</taxon>
        <taxon>Sclerotiniaceae</taxon>
        <taxon>Botrytis</taxon>
    </lineage>
</organism>
<evidence type="ECO:0000313" key="3">
    <source>
        <dbReference type="Proteomes" id="UP000297814"/>
    </source>
</evidence>
<feature type="compositionally biased region" description="Low complexity" evidence="1">
    <location>
        <begin position="254"/>
        <end position="263"/>
    </location>
</feature>
<feature type="region of interest" description="Disordered" evidence="1">
    <location>
        <begin position="1"/>
        <end position="58"/>
    </location>
</feature>
<feature type="compositionally biased region" description="Low complexity" evidence="1">
    <location>
        <begin position="206"/>
        <end position="218"/>
    </location>
</feature>
<accession>A0A4Z1GSR2</accession>
<evidence type="ECO:0000256" key="1">
    <source>
        <dbReference type="SAM" id="MobiDB-lite"/>
    </source>
</evidence>
<sequence length="514" mass="56796">MPPKVSKKRSISTSAEARQPKRVRANIASPTSATSISADNASSKTRTNNTNTETIKPKPKLKIILTLKQDAEAAKVASKAIQKQPIDPAEKASMEKCLRTSVPSPKSTTTSSLDDASIRKKKKKEAKVTPLVSKSLKPPEKPSVSSSGEAKNKRWPASVESDKPTNSACVDDTPSKTKLETKSKTNAVPTARKIITLKPKLSKLAAQPAQLAPAPLAQDEPSKSRSTGKEVAAIRKRSNDIDEAMIKTKTKANATATATANATPRTNQFVSINTPHPKPRARKPLRELEGAVNNAVDGQIQPNNTDEELESEAITQEFDPMYNTLPKSPPRDPAKPFGPKEKKAITIWMRVNNAAGTRDNLAAFQELLYSLGCLDPSFDKEILANFYQRTERYIIRIKKSLKECGAVLFLGDDKLEMEPIFADWTVVWLEEDWDGAVDTRVYYTYNYLEKYSPALEGDEVIAVERPVDEPFEEEAEILYVEDPDEVVAKITNTNTSKVKVPLCDSNPYRMADWK</sequence>
<feature type="compositionally biased region" description="Basic and acidic residues" evidence="1">
    <location>
        <begin position="88"/>
        <end position="98"/>
    </location>
</feature>
<dbReference type="AlphaFoldDB" id="A0A4Z1GSR2"/>
<dbReference type="Proteomes" id="UP000297814">
    <property type="component" value="Unassembled WGS sequence"/>
</dbReference>
<feature type="compositionally biased region" description="Polar residues" evidence="1">
    <location>
        <begin position="264"/>
        <end position="274"/>
    </location>
</feature>
<feature type="compositionally biased region" description="Basic and acidic residues" evidence="1">
    <location>
        <begin position="173"/>
        <end position="183"/>
    </location>
</feature>
<feature type="compositionally biased region" description="Basic residues" evidence="1">
    <location>
        <begin position="1"/>
        <end position="10"/>
    </location>
</feature>